<dbReference type="Gene3D" id="3.90.226.10">
    <property type="entry name" value="2-enoyl-CoA Hydratase, Chain A, domain 1"/>
    <property type="match status" value="1"/>
</dbReference>
<dbReference type="Pfam" id="PF03572">
    <property type="entry name" value="Peptidase_S41"/>
    <property type="match status" value="1"/>
</dbReference>
<dbReference type="RefSeq" id="WP_302039133.1">
    <property type="nucleotide sequence ID" value="NZ_JAUKPO010000011.1"/>
</dbReference>
<dbReference type="EMBL" id="JAUKPO010000011">
    <property type="protein sequence ID" value="MDO1448330.1"/>
    <property type="molecule type" value="Genomic_DNA"/>
</dbReference>
<comment type="caution">
    <text evidence="3">The sequence shown here is derived from an EMBL/GenBank/DDBJ whole genome shotgun (WGS) entry which is preliminary data.</text>
</comment>
<evidence type="ECO:0000313" key="3">
    <source>
        <dbReference type="EMBL" id="MDO1448330.1"/>
    </source>
</evidence>
<name>A0ABT8RCB0_9BACT</name>
<dbReference type="SUPFAM" id="SSF52096">
    <property type="entry name" value="ClpP/crotonase"/>
    <property type="match status" value="1"/>
</dbReference>
<evidence type="ECO:0000313" key="4">
    <source>
        <dbReference type="Proteomes" id="UP001168528"/>
    </source>
</evidence>
<feature type="chain" id="PRO_5046273054" evidence="1">
    <location>
        <begin position="20"/>
        <end position="507"/>
    </location>
</feature>
<proteinExistence type="predicted"/>
<sequence length="507" mass="57416">MGAKLIPIFLFLCSMSWYAKAQLPAHEKDSSKTEYYYELDKCAEDLLFLHTKLQDAHPCLYCYTDSATIQNKYSLLVDSLLKDTNATRTHITANEFTVLVKQYLAFINDGHLDAHNQYALFKYIQQKGKFFPLQLLFENGQAFIKQDYAGHLESGTLGTRLMAINGVPIETIAAAMYKATSADAGIQIYKTRQLENLERFSIYYWMLYGAQDTYTITYTSPSGKHGSVSLPGITAREIIEANEKLANEPTLTIQTNGSVAYMDINRFEDISNKPRTLYFWQFLENSFKKINQSHVENLVIDLRDNPGGMIYHAHMLLNYISPQNIESAFQIKSSHLLKESKKQGLLDFLQRNFNKQSYAAKIAHTPVGKFIPFSSKAHFIANEKLKFKGKVYLLVNGNTFSAAGLFTKYFKEHNLGQIVGEECGASPSYSFGNTLLVSLPNTHVQVYLSTAIVSNDREHTYYNRGIMPDIALKRNIAAEAREEDSILQQVYELILKGNQELVSSTGN</sequence>
<keyword evidence="4" id="KW-1185">Reference proteome</keyword>
<gene>
    <name evidence="3" type="ORF">Q0590_18790</name>
</gene>
<feature type="signal peptide" evidence="1">
    <location>
        <begin position="1"/>
        <end position="19"/>
    </location>
</feature>
<organism evidence="3 4">
    <name type="scientific">Rhodocytophaga aerolata</name>
    <dbReference type="NCBI Taxonomy" id="455078"/>
    <lineage>
        <taxon>Bacteria</taxon>
        <taxon>Pseudomonadati</taxon>
        <taxon>Bacteroidota</taxon>
        <taxon>Cytophagia</taxon>
        <taxon>Cytophagales</taxon>
        <taxon>Rhodocytophagaceae</taxon>
        <taxon>Rhodocytophaga</taxon>
    </lineage>
</organism>
<dbReference type="PANTHER" id="PTHR32060:SF30">
    <property type="entry name" value="CARBOXY-TERMINAL PROCESSING PROTEASE CTPA"/>
    <property type="match status" value="1"/>
</dbReference>
<dbReference type="SMART" id="SM00245">
    <property type="entry name" value="TSPc"/>
    <property type="match status" value="1"/>
</dbReference>
<feature type="domain" description="Tail specific protease" evidence="2">
    <location>
        <begin position="225"/>
        <end position="473"/>
    </location>
</feature>
<accession>A0ABT8RCB0</accession>
<evidence type="ECO:0000259" key="2">
    <source>
        <dbReference type="SMART" id="SM00245"/>
    </source>
</evidence>
<protein>
    <submittedName>
        <fullName evidence="3">S41 family peptidase</fullName>
    </submittedName>
</protein>
<dbReference type="InterPro" id="IPR029045">
    <property type="entry name" value="ClpP/crotonase-like_dom_sf"/>
</dbReference>
<keyword evidence="1" id="KW-0732">Signal</keyword>
<evidence type="ECO:0000256" key="1">
    <source>
        <dbReference type="SAM" id="SignalP"/>
    </source>
</evidence>
<reference evidence="3" key="1">
    <citation type="submission" date="2023-07" db="EMBL/GenBank/DDBJ databases">
        <title>The genome sequence of Rhodocytophaga aerolata KACC 12507.</title>
        <authorList>
            <person name="Zhang X."/>
        </authorList>
    </citation>
    <scope>NUCLEOTIDE SEQUENCE</scope>
    <source>
        <strain evidence="3">KACC 12507</strain>
    </source>
</reference>
<dbReference type="InterPro" id="IPR005151">
    <property type="entry name" value="Tail-specific_protease"/>
</dbReference>
<dbReference type="Proteomes" id="UP001168528">
    <property type="component" value="Unassembled WGS sequence"/>
</dbReference>
<dbReference type="PANTHER" id="PTHR32060">
    <property type="entry name" value="TAIL-SPECIFIC PROTEASE"/>
    <property type="match status" value="1"/>
</dbReference>